<name>A0AAE6C6E7_9BRAD</name>
<organism evidence="4 6">
    <name type="scientific">Bradyrhizobium guangzhouense</name>
    <dbReference type="NCBI Taxonomy" id="1325095"/>
    <lineage>
        <taxon>Bacteria</taxon>
        <taxon>Pseudomonadati</taxon>
        <taxon>Pseudomonadota</taxon>
        <taxon>Alphaproteobacteria</taxon>
        <taxon>Hyphomicrobiales</taxon>
        <taxon>Nitrobacteraceae</taxon>
        <taxon>Bradyrhizobium</taxon>
    </lineage>
</organism>
<gene>
    <name evidence="5" type="ORF">EAS56_35845</name>
    <name evidence="4" type="ORF">XH91_02405</name>
</gene>
<evidence type="ECO:0000259" key="3">
    <source>
        <dbReference type="PROSITE" id="PS50125"/>
    </source>
</evidence>
<dbReference type="PANTHER" id="PTHR43081:SF19">
    <property type="entry name" value="PH-SENSITIVE ADENYLATE CYCLASE RV1264"/>
    <property type="match status" value="1"/>
</dbReference>
<keyword evidence="7" id="KW-1185">Reference proteome</keyword>
<dbReference type="SUPFAM" id="SSF55073">
    <property type="entry name" value="Nucleotide cyclase"/>
    <property type="match status" value="1"/>
</dbReference>
<reference evidence="5 7" key="2">
    <citation type="submission" date="2018-10" db="EMBL/GenBank/DDBJ databases">
        <title>Bradyrhizobium sp. nov., effective nodules isolated from peanut in China.</title>
        <authorList>
            <person name="Li Y."/>
        </authorList>
    </citation>
    <scope>NUCLEOTIDE SEQUENCE [LARGE SCALE GENOMIC DNA]</scope>
    <source>
        <strain evidence="5 7">CCBAU 53426</strain>
    </source>
</reference>
<dbReference type="Gene3D" id="3.30.70.1230">
    <property type="entry name" value="Nucleotide cyclase"/>
    <property type="match status" value="1"/>
</dbReference>
<dbReference type="InterPro" id="IPR001054">
    <property type="entry name" value="A/G_cyclase"/>
</dbReference>
<keyword evidence="2" id="KW-0472">Membrane</keyword>
<dbReference type="KEGG" id="bgz:XH91_02405"/>
<dbReference type="GO" id="GO:0004016">
    <property type="term" value="F:adenylate cyclase activity"/>
    <property type="evidence" value="ECO:0007669"/>
    <property type="project" value="UniProtKB-ARBA"/>
</dbReference>
<evidence type="ECO:0000313" key="5">
    <source>
        <dbReference type="EMBL" id="RXH05333.1"/>
    </source>
</evidence>
<sequence length="556" mass="58531">MKRKIAAIFAADIAGYSRLVAEDEEETLRRLASYRLVIDDFIAKASGRIFNTAGDAVLAEFPSAVEAVRCAIDIQESLRTRNMAYPPSRQMSFRIGITIGDVVERDGDLLGDGVNIAARLEGLAEVGGICVSRAVHEQVANKLSVQFADIGAQEVKNIPTPVHAYMVAMRREDGTYATPQVKKVAKAAPAPNWMWPLVVGVVSVVAIGVGGFLYFTKLETAQVTSSPATSIAAAPAPGPIAAPSPGPTSTMAAKAAAPMPTSSPTQMAAATPMPIPSPSTASPGKIAVEAVPFIGERQRAFLGNEYAAAGDYKAYALNIGGFFGTALNQPTEEAARNGAVDQCQRRADAAQSPRRCELYAVGNKVVYSHGAPPMPPQPWFRHDAITERAFVPKDLPMVREQARTRLENIYVQAAKSRSVALGPGGQYFWALGATSVDDAARRSLESCGAFAGSACMTVVVDDVFVVPIPTKLRANGFFHAATNPSIVADGRDEVVRKLGDATGWNAVAVGTAGRPGLGLKAADEQTAINGALADCAKHDSDCHVIAIGPFTVGPMN</sequence>
<reference evidence="4 6" key="1">
    <citation type="submission" date="2018-06" db="EMBL/GenBank/DDBJ databases">
        <title>Comparative genomics of rhizobia nodulating Arachis hypogaea in China.</title>
        <authorList>
            <person name="Li Y."/>
        </authorList>
    </citation>
    <scope>NUCLEOTIDE SEQUENCE [LARGE SCALE GENOMIC DNA]</scope>
    <source>
        <strain evidence="4 6">CCBAU 51670</strain>
    </source>
</reference>
<dbReference type="InterPro" id="IPR029787">
    <property type="entry name" value="Nucleotide_cyclase"/>
</dbReference>
<dbReference type="Proteomes" id="UP000288972">
    <property type="component" value="Chromosome"/>
</dbReference>
<dbReference type="GO" id="GO:0035556">
    <property type="term" value="P:intracellular signal transduction"/>
    <property type="evidence" value="ECO:0007669"/>
    <property type="project" value="InterPro"/>
</dbReference>
<evidence type="ECO:0000256" key="1">
    <source>
        <dbReference type="SAM" id="MobiDB-lite"/>
    </source>
</evidence>
<keyword evidence="2" id="KW-1133">Transmembrane helix</keyword>
<dbReference type="RefSeq" id="WP_128949108.1">
    <property type="nucleotide sequence ID" value="NZ_CP030053.1"/>
</dbReference>
<dbReference type="InterPro" id="IPR050697">
    <property type="entry name" value="Adenylyl/Guanylyl_Cyclase_3/4"/>
</dbReference>
<dbReference type="PANTHER" id="PTHR43081">
    <property type="entry name" value="ADENYLATE CYCLASE, TERMINAL-DIFFERENTIATION SPECIFIC-RELATED"/>
    <property type="match status" value="1"/>
</dbReference>
<keyword evidence="2" id="KW-0812">Transmembrane</keyword>
<accession>A0AAE6C6E7</accession>
<dbReference type="AlphaFoldDB" id="A0AAE6C6E7"/>
<dbReference type="CDD" id="cd07302">
    <property type="entry name" value="CHD"/>
    <property type="match status" value="1"/>
</dbReference>
<feature type="domain" description="Guanylate cyclase" evidence="3">
    <location>
        <begin position="7"/>
        <end position="121"/>
    </location>
</feature>
<evidence type="ECO:0000313" key="7">
    <source>
        <dbReference type="Proteomes" id="UP000290401"/>
    </source>
</evidence>
<dbReference type="EMBL" id="RDQZ01000050">
    <property type="protein sequence ID" value="RXH05333.1"/>
    <property type="molecule type" value="Genomic_DNA"/>
</dbReference>
<dbReference type="PROSITE" id="PS50125">
    <property type="entry name" value="GUANYLATE_CYCLASE_2"/>
    <property type="match status" value="1"/>
</dbReference>
<dbReference type="Pfam" id="PF00211">
    <property type="entry name" value="Guanylate_cyc"/>
    <property type="match status" value="1"/>
</dbReference>
<evidence type="ECO:0000313" key="6">
    <source>
        <dbReference type="Proteomes" id="UP000288972"/>
    </source>
</evidence>
<protein>
    <submittedName>
        <fullName evidence="4">Adenylate/guanylate cyclase domain-containing protein</fullName>
    </submittedName>
</protein>
<dbReference type="Proteomes" id="UP000290401">
    <property type="component" value="Unassembled WGS sequence"/>
</dbReference>
<dbReference type="EMBL" id="CP030053">
    <property type="protein sequence ID" value="QAU44320.1"/>
    <property type="molecule type" value="Genomic_DNA"/>
</dbReference>
<proteinExistence type="predicted"/>
<feature type="transmembrane region" description="Helical" evidence="2">
    <location>
        <begin position="193"/>
        <end position="215"/>
    </location>
</feature>
<feature type="region of interest" description="Disordered" evidence="1">
    <location>
        <begin position="238"/>
        <end position="269"/>
    </location>
</feature>
<feature type="compositionally biased region" description="Low complexity" evidence="1">
    <location>
        <begin position="247"/>
        <end position="265"/>
    </location>
</feature>
<evidence type="ECO:0000313" key="4">
    <source>
        <dbReference type="EMBL" id="QAU44320.1"/>
    </source>
</evidence>
<evidence type="ECO:0000256" key="2">
    <source>
        <dbReference type="SAM" id="Phobius"/>
    </source>
</evidence>
<dbReference type="GO" id="GO:0006171">
    <property type="term" value="P:cAMP biosynthetic process"/>
    <property type="evidence" value="ECO:0007669"/>
    <property type="project" value="TreeGrafter"/>
</dbReference>